<dbReference type="GO" id="GO:0004601">
    <property type="term" value="F:peroxidase activity"/>
    <property type="evidence" value="ECO:0007669"/>
    <property type="project" value="UniProtKB-KW"/>
</dbReference>
<dbReference type="CDD" id="cd00340">
    <property type="entry name" value="GSH_Peroxidase"/>
    <property type="match status" value="1"/>
</dbReference>
<dbReference type="InterPro" id="IPR000889">
    <property type="entry name" value="Glutathione_peroxidase"/>
</dbReference>
<dbReference type="RefSeq" id="WP_246507311.1">
    <property type="nucleotide sequence ID" value="NZ_CAJNBJ010000001.1"/>
</dbReference>
<dbReference type="PRINTS" id="PR01011">
    <property type="entry name" value="GLUTPROXDASE"/>
</dbReference>
<feature type="domain" description="Thioredoxin" evidence="5">
    <location>
        <begin position="44"/>
        <end position="205"/>
    </location>
</feature>
<evidence type="ECO:0000256" key="3">
    <source>
        <dbReference type="ARBA" id="ARBA00023002"/>
    </source>
</evidence>
<dbReference type="PANTHER" id="PTHR11592">
    <property type="entry name" value="GLUTATHIONE PEROXIDASE"/>
    <property type="match status" value="1"/>
</dbReference>
<organism evidence="6 7">
    <name type="scientific">Nitrospira defluvii</name>
    <dbReference type="NCBI Taxonomy" id="330214"/>
    <lineage>
        <taxon>Bacteria</taxon>
        <taxon>Pseudomonadati</taxon>
        <taxon>Nitrospirota</taxon>
        <taxon>Nitrospiria</taxon>
        <taxon>Nitrospirales</taxon>
        <taxon>Nitrospiraceae</taxon>
        <taxon>Nitrospira</taxon>
    </lineage>
</organism>
<dbReference type="EMBL" id="CAJNBJ010000001">
    <property type="protein sequence ID" value="CAE6687817.1"/>
    <property type="molecule type" value="Genomic_DNA"/>
</dbReference>
<dbReference type="PIRSF" id="PIRSF000303">
    <property type="entry name" value="Glutathion_perox"/>
    <property type="match status" value="1"/>
</dbReference>
<dbReference type="Proteomes" id="UP000675880">
    <property type="component" value="Unassembled WGS sequence"/>
</dbReference>
<dbReference type="SUPFAM" id="SSF52833">
    <property type="entry name" value="Thioredoxin-like"/>
    <property type="match status" value="1"/>
</dbReference>
<evidence type="ECO:0000256" key="4">
    <source>
        <dbReference type="RuleBase" id="RU000499"/>
    </source>
</evidence>
<evidence type="ECO:0000256" key="2">
    <source>
        <dbReference type="ARBA" id="ARBA00022559"/>
    </source>
</evidence>
<sequence length="207" mass="22819">MPITRPTCSWKVLVLGLAVGLGLGAVTMGLDSVGAAQQGATRMAAKASTVYDFTLNDIDGKPVSLSQYRGKVVMLVNTASFCGNTPQYADLEKMYETYKDKGFEILAFPANNFGQQEPGSNEEIKGFCLTKYSVGFPLFSKISVKGGDKHPLYRYLTEQSPFPGEVEWNFQKYLVDRTGNVVARYHHGTKPLAQEIVKDVERFLAKS</sequence>
<keyword evidence="3 4" id="KW-0560">Oxidoreductase</keyword>
<protein>
    <recommendedName>
        <fullName evidence="4">Glutathione peroxidase</fullName>
    </recommendedName>
</protein>
<gene>
    <name evidence="6" type="primary">gpx</name>
    <name evidence="6" type="ORF">NSPZN2_10060</name>
</gene>
<proteinExistence type="inferred from homology"/>
<dbReference type="PROSITE" id="PS00460">
    <property type="entry name" value="GLUTATHIONE_PEROXID_1"/>
    <property type="match status" value="1"/>
</dbReference>
<evidence type="ECO:0000313" key="7">
    <source>
        <dbReference type="Proteomes" id="UP000675880"/>
    </source>
</evidence>
<comment type="caution">
    <text evidence="6">The sequence shown here is derived from an EMBL/GenBank/DDBJ whole genome shotgun (WGS) entry which is preliminary data.</text>
</comment>
<dbReference type="Gene3D" id="3.40.30.10">
    <property type="entry name" value="Glutaredoxin"/>
    <property type="match status" value="1"/>
</dbReference>
<keyword evidence="2 4" id="KW-0575">Peroxidase</keyword>
<evidence type="ECO:0000256" key="1">
    <source>
        <dbReference type="ARBA" id="ARBA00006926"/>
    </source>
</evidence>
<dbReference type="PROSITE" id="PS51355">
    <property type="entry name" value="GLUTATHIONE_PEROXID_3"/>
    <property type="match status" value="1"/>
</dbReference>
<evidence type="ECO:0000259" key="5">
    <source>
        <dbReference type="PROSITE" id="PS51352"/>
    </source>
</evidence>
<evidence type="ECO:0000313" key="6">
    <source>
        <dbReference type="EMBL" id="CAE6687817.1"/>
    </source>
</evidence>
<name>A0ABM8QBD0_9BACT</name>
<keyword evidence="7" id="KW-1185">Reference proteome</keyword>
<comment type="similarity">
    <text evidence="1 4">Belongs to the glutathione peroxidase family.</text>
</comment>
<dbReference type="InterPro" id="IPR036249">
    <property type="entry name" value="Thioredoxin-like_sf"/>
</dbReference>
<accession>A0ABM8QBD0</accession>
<dbReference type="PROSITE" id="PS51352">
    <property type="entry name" value="THIOREDOXIN_2"/>
    <property type="match status" value="1"/>
</dbReference>
<dbReference type="InterPro" id="IPR029759">
    <property type="entry name" value="GPX_AS"/>
</dbReference>
<reference evidence="6 7" key="1">
    <citation type="submission" date="2021-02" db="EMBL/GenBank/DDBJ databases">
        <authorList>
            <person name="Han P."/>
        </authorList>
    </citation>
    <scope>NUCLEOTIDE SEQUENCE [LARGE SCALE GENOMIC DNA]</scope>
    <source>
        <strain evidence="6">Candidatus Nitrospira sp. ZN2</strain>
    </source>
</reference>
<dbReference type="PANTHER" id="PTHR11592:SF78">
    <property type="entry name" value="GLUTATHIONE PEROXIDASE"/>
    <property type="match status" value="1"/>
</dbReference>
<dbReference type="Pfam" id="PF00255">
    <property type="entry name" value="GSHPx"/>
    <property type="match status" value="1"/>
</dbReference>
<dbReference type="InterPro" id="IPR013766">
    <property type="entry name" value="Thioredoxin_domain"/>
</dbReference>